<protein>
    <recommendedName>
        <fullName evidence="1">Retrovirus-related Pol polyprotein from transposon TNT 1-94-like beta-barrel domain-containing protein</fullName>
    </recommendedName>
</protein>
<accession>A0A9J6A6Z0</accession>
<proteinExistence type="predicted"/>
<dbReference type="Proteomes" id="UP000824120">
    <property type="component" value="Chromosome 2"/>
</dbReference>
<dbReference type="AlphaFoldDB" id="A0A9J6A6Z0"/>
<feature type="domain" description="Retrovirus-related Pol polyprotein from transposon TNT 1-94-like beta-barrel" evidence="1">
    <location>
        <begin position="76"/>
        <end position="124"/>
    </location>
</feature>
<dbReference type="EMBL" id="JACXVP010000002">
    <property type="protein sequence ID" value="KAG5620051.1"/>
    <property type="molecule type" value="Genomic_DNA"/>
</dbReference>
<name>A0A9J6A6Z0_SOLCO</name>
<dbReference type="OrthoDB" id="1745225at2759"/>
<evidence type="ECO:0000313" key="3">
    <source>
        <dbReference type="Proteomes" id="UP000824120"/>
    </source>
</evidence>
<keyword evidence="3" id="KW-1185">Reference proteome</keyword>
<dbReference type="Pfam" id="PF22936">
    <property type="entry name" value="Pol_BBD"/>
    <property type="match status" value="1"/>
</dbReference>
<dbReference type="InterPro" id="IPR054722">
    <property type="entry name" value="PolX-like_BBD"/>
</dbReference>
<organism evidence="2 3">
    <name type="scientific">Solanum commersonii</name>
    <name type="common">Commerson's wild potato</name>
    <name type="synonym">Commerson's nightshade</name>
    <dbReference type="NCBI Taxonomy" id="4109"/>
    <lineage>
        <taxon>Eukaryota</taxon>
        <taxon>Viridiplantae</taxon>
        <taxon>Streptophyta</taxon>
        <taxon>Embryophyta</taxon>
        <taxon>Tracheophyta</taxon>
        <taxon>Spermatophyta</taxon>
        <taxon>Magnoliopsida</taxon>
        <taxon>eudicotyledons</taxon>
        <taxon>Gunneridae</taxon>
        <taxon>Pentapetalae</taxon>
        <taxon>asterids</taxon>
        <taxon>lamiids</taxon>
        <taxon>Solanales</taxon>
        <taxon>Solanaceae</taxon>
        <taxon>Solanoideae</taxon>
        <taxon>Solaneae</taxon>
        <taxon>Solanum</taxon>
    </lineage>
</organism>
<reference evidence="2 3" key="1">
    <citation type="submission" date="2020-09" db="EMBL/GenBank/DDBJ databases">
        <title>De no assembly of potato wild relative species, Solanum commersonii.</title>
        <authorList>
            <person name="Cho K."/>
        </authorList>
    </citation>
    <scope>NUCLEOTIDE SEQUENCE [LARGE SCALE GENOMIC DNA]</scope>
    <source>
        <strain evidence="2">LZ3.2</strain>
        <tissue evidence="2">Leaf</tissue>
    </source>
</reference>
<gene>
    <name evidence="2" type="ORF">H5410_005269</name>
</gene>
<evidence type="ECO:0000313" key="2">
    <source>
        <dbReference type="EMBL" id="KAG5620051.1"/>
    </source>
</evidence>
<evidence type="ECO:0000259" key="1">
    <source>
        <dbReference type="Pfam" id="PF22936"/>
    </source>
</evidence>
<sequence>MQGQRRSGVELYNHHSQLGPSTSGGVGPAPHFTTNQYNQLLQILNKSNMNEANANMAGTFAGTSFCNIAAHCSLDWIVDSGASNHMVGDHTLLKPGSTVTNPGRVQLATGESTLITNSGTSQLKGDVLQDTGPIHSASIDDDLVLESEPSYMEDSQAEPSINVHTHNTANSIVFPPVAVIDPT</sequence>
<comment type="caution">
    <text evidence="2">The sequence shown here is derived from an EMBL/GenBank/DDBJ whole genome shotgun (WGS) entry which is preliminary data.</text>
</comment>